<dbReference type="AlphaFoldDB" id="A0A088QTW6"/>
<protein>
    <submittedName>
        <fullName evidence="1">Effector protein OEC25</fullName>
    </submittedName>
</protein>
<gene>
    <name evidence="1" type="primary">OEC25</name>
</gene>
<organism evidence="1">
    <name type="scientific">Golovinomyces orontii</name>
    <dbReference type="NCBI Taxonomy" id="62715"/>
    <lineage>
        <taxon>Eukaryota</taxon>
        <taxon>Fungi</taxon>
        <taxon>Dikarya</taxon>
        <taxon>Ascomycota</taxon>
        <taxon>Pezizomycotina</taxon>
        <taxon>Leotiomycetes</taxon>
        <taxon>Erysiphales</taxon>
        <taxon>Erysiphaceae</taxon>
        <taxon>Golovinomyces</taxon>
    </lineage>
</organism>
<sequence>MRSRTEDSLIKFLPSFNDVKCTKPNSIPARQKFYQLKASDAVRVSFSKEKLDNAAKNVCLAVNRTQSCKGVKVCRVTNKFSEKPIPYLGGDFYNRDGSEFYLSHLFEKNALGDKDYAGVVRWNPTTKECEGVGAVKKTRAGNLKCNF</sequence>
<feature type="non-terminal residue" evidence="1">
    <location>
        <position position="1"/>
    </location>
</feature>
<proteinExistence type="evidence at transcript level"/>
<dbReference type="EMBL" id="KM220838">
    <property type="protein sequence ID" value="AIN81181.1"/>
    <property type="molecule type" value="mRNA"/>
</dbReference>
<accession>A0A088QTW6</accession>
<dbReference type="IntAct" id="A0A088QTW6">
    <property type="interactions" value="7"/>
</dbReference>
<reference evidence="1" key="1">
    <citation type="journal article" date="2014" name="Cell Host Microbe">
        <title>Convergent targeting of a common host protein-network by pathogen effectors from three kingdoms of life.</title>
        <authorList>
            <person name="Wessling R."/>
            <person name="Epple P.M."/>
            <person name="Altmann S."/>
            <person name="He Y."/>
            <person name="Yang L."/>
            <person name="McDonald N."/>
            <person name="Wiley K."/>
            <person name="Bader K.C."/>
            <person name="Glaesser C."/>
            <person name="Mukhtar M.S."/>
            <person name="Haigis S."/>
            <person name="Ghamsari L."/>
            <person name="Stephens A.E."/>
            <person name="Ecker J.R."/>
            <person name="Vidal M."/>
            <person name="Jones J.D.G."/>
            <person name="Mayer K.F.X."/>
            <person name="Ver Loren van Themaat E."/>
            <person name="Schulze-Lefert P."/>
            <person name="Dangl J.L."/>
            <person name="Panstruga R."/>
            <person name="Braun P."/>
        </authorList>
    </citation>
    <scope>NUCLEOTIDE SEQUENCE</scope>
</reference>
<name>A0A088QTW6_9PEZI</name>
<evidence type="ECO:0000313" key="1">
    <source>
        <dbReference type="EMBL" id="AIN81181.1"/>
    </source>
</evidence>